<dbReference type="EMBL" id="PTJD01000006">
    <property type="protein sequence ID" value="PPK95361.1"/>
    <property type="molecule type" value="Genomic_DNA"/>
</dbReference>
<organism evidence="1 2">
    <name type="scientific">Kineococcus xinjiangensis</name>
    <dbReference type="NCBI Taxonomy" id="512762"/>
    <lineage>
        <taxon>Bacteria</taxon>
        <taxon>Bacillati</taxon>
        <taxon>Actinomycetota</taxon>
        <taxon>Actinomycetes</taxon>
        <taxon>Kineosporiales</taxon>
        <taxon>Kineosporiaceae</taxon>
        <taxon>Kineococcus</taxon>
    </lineage>
</organism>
<dbReference type="RefSeq" id="WP_211291027.1">
    <property type="nucleotide sequence ID" value="NZ_PTJD01000006.1"/>
</dbReference>
<evidence type="ECO:0000313" key="2">
    <source>
        <dbReference type="Proteomes" id="UP000239485"/>
    </source>
</evidence>
<gene>
    <name evidence="1" type="ORF">CLV92_106182</name>
</gene>
<sequence length="281" mass="28816">MSALLAASDLDQTLVFSARSAGTDVASLVCVETYEDRPISYVTPAAARVLERLAGTGRLVPVTTRTPAQYARIRLPGPPPRYAVCANGGVLLVDGAPDAEWTERVRAELAGCAPVADVRAALADLAAELHAAVPEPGPPGVHEVPGLFAYCVLRTGQRDALGEGRLEELAALAAGWGYGLSLQGRKLYAVPRGLTKSAAAVEVARRCGADGFVAAGDSLLDTDLLLAAVEGVRPRHGELLAAGWDAPAVALTGATGAAAGEEIARWLLERVGSAVPALTGG</sequence>
<protein>
    <recommendedName>
        <fullName evidence="3">Hydroxymethylpyrimidine pyrophosphatase-like HAD family hydrolase</fullName>
    </recommendedName>
</protein>
<keyword evidence="2" id="KW-1185">Reference proteome</keyword>
<dbReference type="InterPro" id="IPR036412">
    <property type="entry name" value="HAD-like_sf"/>
</dbReference>
<proteinExistence type="predicted"/>
<evidence type="ECO:0008006" key="3">
    <source>
        <dbReference type="Google" id="ProtNLM"/>
    </source>
</evidence>
<dbReference type="SUPFAM" id="SSF56784">
    <property type="entry name" value="HAD-like"/>
    <property type="match status" value="1"/>
</dbReference>
<name>A0A2S6IME8_9ACTN</name>
<reference evidence="1 2" key="1">
    <citation type="submission" date="2018-02" db="EMBL/GenBank/DDBJ databases">
        <title>Genomic Encyclopedia of Archaeal and Bacterial Type Strains, Phase II (KMG-II): from individual species to whole genera.</title>
        <authorList>
            <person name="Goeker M."/>
        </authorList>
    </citation>
    <scope>NUCLEOTIDE SEQUENCE [LARGE SCALE GENOMIC DNA]</scope>
    <source>
        <strain evidence="1 2">DSM 22857</strain>
    </source>
</reference>
<dbReference type="Proteomes" id="UP000239485">
    <property type="component" value="Unassembled WGS sequence"/>
</dbReference>
<dbReference type="Gene3D" id="3.40.50.1000">
    <property type="entry name" value="HAD superfamily/HAD-like"/>
    <property type="match status" value="1"/>
</dbReference>
<comment type="caution">
    <text evidence="1">The sequence shown here is derived from an EMBL/GenBank/DDBJ whole genome shotgun (WGS) entry which is preliminary data.</text>
</comment>
<dbReference type="AlphaFoldDB" id="A0A2S6IME8"/>
<dbReference type="InterPro" id="IPR023214">
    <property type="entry name" value="HAD_sf"/>
</dbReference>
<accession>A0A2S6IME8</accession>
<evidence type="ECO:0000313" key="1">
    <source>
        <dbReference type="EMBL" id="PPK95361.1"/>
    </source>
</evidence>